<keyword evidence="5 6" id="KW-0472">Membrane</keyword>
<feature type="transmembrane region" description="Helical" evidence="6">
    <location>
        <begin position="21"/>
        <end position="44"/>
    </location>
</feature>
<feature type="transmembrane region" description="Helical" evidence="6">
    <location>
        <begin position="215"/>
        <end position="239"/>
    </location>
</feature>
<gene>
    <name evidence="8" type="ORF">RAS12_05005</name>
</gene>
<keyword evidence="2" id="KW-1003">Cell membrane</keyword>
<dbReference type="InterPro" id="IPR011701">
    <property type="entry name" value="MFS"/>
</dbReference>
<evidence type="ECO:0000256" key="4">
    <source>
        <dbReference type="ARBA" id="ARBA00022989"/>
    </source>
</evidence>
<evidence type="ECO:0000256" key="6">
    <source>
        <dbReference type="SAM" id="Phobius"/>
    </source>
</evidence>
<feature type="transmembrane region" description="Helical" evidence="6">
    <location>
        <begin position="56"/>
        <end position="77"/>
    </location>
</feature>
<comment type="subcellular location">
    <subcellularLocation>
        <location evidence="1">Cell membrane</location>
        <topology evidence="1">Multi-pass membrane protein</topology>
    </subcellularLocation>
</comment>
<keyword evidence="3 6" id="KW-0812">Transmembrane</keyword>
<feature type="transmembrane region" description="Helical" evidence="6">
    <location>
        <begin position="118"/>
        <end position="135"/>
    </location>
</feature>
<dbReference type="PANTHER" id="PTHR43124">
    <property type="entry name" value="PURINE EFFLUX PUMP PBUE"/>
    <property type="match status" value="1"/>
</dbReference>
<evidence type="ECO:0000256" key="3">
    <source>
        <dbReference type="ARBA" id="ARBA00022692"/>
    </source>
</evidence>
<dbReference type="RefSeq" id="WP_306945726.1">
    <property type="nucleotide sequence ID" value="NZ_CP132976.1"/>
</dbReference>
<feature type="transmembrane region" description="Helical" evidence="6">
    <location>
        <begin position="89"/>
        <end position="112"/>
    </location>
</feature>
<accession>A0ABY9M586</accession>
<evidence type="ECO:0000259" key="7">
    <source>
        <dbReference type="PROSITE" id="PS50850"/>
    </source>
</evidence>
<organism evidence="8 9">
    <name type="scientific">Achromobacter seleniivolatilans</name>
    <dbReference type="NCBI Taxonomy" id="3047478"/>
    <lineage>
        <taxon>Bacteria</taxon>
        <taxon>Pseudomonadati</taxon>
        <taxon>Pseudomonadota</taxon>
        <taxon>Betaproteobacteria</taxon>
        <taxon>Burkholderiales</taxon>
        <taxon>Alcaligenaceae</taxon>
        <taxon>Achromobacter</taxon>
    </lineage>
</organism>
<evidence type="ECO:0000256" key="1">
    <source>
        <dbReference type="ARBA" id="ARBA00004651"/>
    </source>
</evidence>
<dbReference type="SUPFAM" id="SSF103473">
    <property type="entry name" value="MFS general substrate transporter"/>
    <property type="match status" value="1"/>
</dbReference>
<evidence type="ECO:0000313" key="8">
    <source>
        <dbReference type="EMBL" id="WMD21739.1"/>
    </source>
</evidence>
<feature type="transmembrane region" description="Helical" evidence="6">
    <location>
        <begin position="147"/>
        <end position="168"/>
    </location>
</feature>
<dbReference type="InterPro" id="IPR036259">
    <property type="entry name" value="MFS_trans_sf"/>
</dbReference>
<feature type="transmembrane region" description="Helical" evidence="6">
    <location>
        <begin position="344"/>
        <end position="362"/>
    </location>
</feature>
<feature type="transmembrane region" description="Helical" evidence="6">
    <location>
        <begin position="174"/>
        <end position="194"/>
    </location>
</feature>
<dbReference type="CDD" id="cd06174">
    <property type="entry name" value="MFS"/>
    <property type="match status" value="1"/>
</dbReference>
<keyword evidence="4 6" id="KW-1133">Transmembrane helix</keyword>
<evidence type="ECO:0000256" key="2">
    <source>
        <dbReference type="ARBA" id="ARBA00022475"/>
    </source>
</evidence>
<reference evidence="8 9" key="1">
    <citation type="submission" date="2023-08" db="EMBL/GenBank/DDBJ databases">
        <title>Achromobacter seleniivolatilans sp. nov., isolated from seleniferous soil.</title>
        <authorList>
            <person name="Zhang S."/>
            <person name="Li K."/>
            <person name="Peng J."/>
            <person name="Zhao Q."/>
            <person name="Wang H."/>
            <person name="Guo Y."/>
        </authorList>
    </citation>
    <scope>NUCLEOTIDE SEQUENCE [LARGE SCALE GENOMIC DNA]</scope>
    <source>
        <strain evidence="8 9">R39</strain>
    </source>
</reference>
<dbReference type="InterPro" id="IPR020846">
    <property type="entry name" value="MFS_dom"/>
</dbReference>
<evidence type="ECO:0000256" key="5">
    <source>
        <dbReference type="ARBA" id="ARBA00023136"/>
    </source>
</evidence>
<name>A0ABY9M586_9BURK</name>
<dbReference type="EMBL" id="CP132976">
    <property type="protein sequence ID" value="WMD21739.1"/>
    <property type="molecule type" value="Genomic_DNA"/>
</dbReference>
<keyword evidence="9" id="KW-1185">Reference proteome</keyword>
<dbReference type="Gene3D" id="1.20.1250.20">
    <property type="entry name" value="MFS general substrate transporter like domains"/>
    <property type="match status" value="2"/>
</dbReference>
<protein>
    <submittedName>
        <fullName evidence="8">MFS transporter</fullName>
    </submittedName>
</protein>
<dbReference type="Proteomes" id="UP001234798">
    <property type="component" value="Chromosome"/>
</dbReference>
<dbReference type="PANTHER" id="PTHR43124:SF3">
    <property type="entry name" value="CHLORAMPHENICOL EFFLUX PUMP RV0191"/>
    <property type="match status" value="1"/>
</dbReference>
<feature type="transmembrane region" description="Helical" evidence="6">
    <location>
        <begin position="259"/>
        <end position="280"/>
    </location>
</feature>
<feature type="domain" description="Major facilitator superfamily (MFS) profile" evidence="7">
    <location>
        <begin position="23"/>
        <end position="402"/>
    </location>
</feature>
<sequence>MSPVAAAPEAIESNPKDTTRWAAVLAIVGAGIVASLQVGKVIIAAPLLRSDLGLDLASIGTLTAVFSILGVLGGIAAGGVISRFGARRMLLLGLAATGLGTVIGALAPGYAVLLASRVVEGLGFLLITVAGPAALQRIVAARNRDLAFAMWSCYMPAGMAIAMLASQAFGDWHAYWWCAGAAVVLAFVCVALLAPASPGGASLSWRGLRQDTADTLGAAGPVLLALSFTLYSLMFFALFTFLPVLLMDQLGLTLAQAGLYSALASAANIIGNLGAGVLLARGWRRSTLIACASAIMGVVALLIFRSVLPAMPTFLLCVLFSAVGGLIPATLLGTAPLVSPRPALTAATVGLVMQGSNLGQVIGPVTVGGVIDRYGWGAASYIVLAAGLGGLIIAACLRRVRAVHL</sequence>
<dbReference type="InterPro" id="IPR050189">
    <property type="entry name" value="MFS_Efflux_Transporters"/>
</dbReference>
<feature type="transmembrane region" description="Helical" evidence="6">
    <location>
        <begin position="287"/>
        <end position="307"/>
    </location>
</feature>
<feature type="transmembrane region" description="Helical" evidence="6">
    <location>
        <begin position="374"/>
        <end position="397"/>
    </location>
</feature>
<dbReference type="Pfam" id="PF07690">
    <property type="entry name" value="MFS_1"/>
    <property type="match status" value="1"/>
</dbReference>
<dbReference type="PROSITE" id="PS50850">
    <property type="entry name" value="MFS"/>
    <property type="match status" value="1"/>
</dbReference>
<proteinExistence type="predicted"/>
<feature type="transmembrane region" description="Helical" evidence="6">
    <location>
        <begin position="313"/>
        <end position="332"/>
    </location>
</feature>
<evidence type="ECO:0000313" key="9">
    <source>
        <dbReference type="Proteomes" id="UP001234798"/>
    </source>
</evidence>